<dbReference type="PANTHER" id="PTHR19136">
    <property type="entry name" value="MOLYBDENUM COFACTOR GUANYLYLTRANSFERASE"/>
    <property type="match status" value="1"/>
</dbReference>
<reference evidence="9" key="1">
    <citation type="submission" date="2012-02" db="EMBL/GenBank/DDBJ databases">
        <title>The complete genome of Solitalea canadensis DSM 3403.</title>
        <authorList>
            <consortium name="US DOE Joint Genome Institute (JGI-PGF)"/>
            <person name="Lucas S."/>
            <person name="Copeland A."/>
            <person name="Lapidus A."/>
            <person name="Glavina del Rio T."/>
            <person name="Dalin E."/>
            <person name="Tice H."/>
            <person name="Bruce D."/>
            <person name="Goodwin L."/>
            <person name="Pitluck S."/>
            <person name="Peters L."/>
            <person name="Ovchinnikova G."/>
            <person name="Lu M."/>
            <person name="Kyrpides N."/>
            <person name="Mavromatis K."/>
            <person name="Ivanova N."/>
            <person name="Brettin T."/>
            <person name="Detter J.C."/>
            <person name="Han C."/>
            <person name="Larimer F."/>
            <person name="Land M."/>
            <person name="Hauser L."/>
            <person name="Markowitz V."/>
            <person name="Cheng J.-F."/>
            <person name="Hugenholtz P."/>
            <person name="Woyke T."/>
            <person name="Wu D."/>
            <person name="Spring S."/>
            <person name="Schroeder M."/>
            <person name="Kopitz M."/>
            <person name="Brambilla E."/>
            <person name="Klenk H.-P."/>
            <person name="Eisen J.A."/>
        </authorList>
    </citation>
    <scope>NUCLEOTIDE SEQUENCE</scope>
    <source>
        <strain evidence="9">DSM 3403</strain>
    </source>
</reference>
<feature type="domain" description="MobA-like NTP transferase" evidence="8">
    <location>
        <begin position="12"/>
        <end position="150"/>
    </location>
</feature>
<dbReference type="GO" id="GO:0006777">
    <property type="term" value="P:Mo-molybdopterin cofactor biosynthetic process"/>
    <property type="evidence" value="ECO:0007669"/>
    <property type="project" value="UniProtKB-KW"/>
</dbReference>
<keyword evidence="2" id="KW-0808">Transferase</keyword>
<dbReference type="PANTHER" id="PTHR19136:SF81">
    <property type="entry name" value="MOLYBDENUM COFACTOR GUANYLYLTRANSFERASE"/>
    <property type="match status" value="1"/>
</dbReference>
<evidence type="ECO:0000256" key="1">
    <source>
        <dbReference type="ARBA" id="ARBA00022490"/>
    </source>
</evidence>
<keyword evidence="7" id="KW-0501">Molybdenum cofactor biosynthesis</keyword>
<keyword evidence="10" id="KW-1185">Reference proteome</keyword>
<keyword evidence="1" id="KW-0963">Cytoplasm</keyword>
<dbReference type="GO" id="GO:0016779">
    <property type="term" value="F:nucleotidyltransferase activity"/>
    <property type="evidence" value="ECO:0007669"/>
    <property type="project" value="TreeGrafter"/>
</dbReference>
<evidence type="ECO:0000256" key="5">
    <source>
        <dbReference type="ARBA" id="ARBA00022842"/>
    </source>
</evidence>
<dbReference type="Pfam" id="PF12804">
    <property type="entry name" value="NTP_transf_3"/>
    <property type="match status" value="1"/>
</dbReference>
<keyword evidence="4" id="KW-0547">Nucleotide-binding</keyword>
<dbReference type="OrthoDB" id="9788394at2"/>
<proteinExistence type="predicted"/>
<dbReference type="GO" id="GO:0005525">
    <property type="term" value="F:GTP binding"/>
    <property type="evidence" value="ECO:0007669"/>
    <property type="project" value="UniProtKB-KW"/>
</dbReference>
<evidence type="ECO:0000256" key="6">
    <source>
        <dbReference type="ARBA" id="ARBA00023134"/>
    </source>
</evidence>
<dbReference type="CDD" id="cd02503">
    <property type="entry name" value="MobA"/>
    <property type="match status" value="1"/>
</dbReference>
<evidence type="ECO:0000256" key="4">
    <source>
        <dbReference type="ARBA" id="ARBA00022741"/>
    </source>
</evidence>
<accession>H8KW19</accession>
<dbReference type="eggNOG" id="COG0746">
    <property type="taxonomic scope" value="Bacteria"/>
</dbReference>
<evidence type="ECO:0000313" key="9">
    <source>
        <dbReference type="EMBL" id="AFD07040.1"/>
    </source>
</evidence>
<evidence type="ECO:0000313" key="10">
    <source>
        <dbReference type="Proteomes" id="UP000007590"/>
    </source>
</evidence>
<dbReference type="InterPro" id="IPR029044">
    <property type="entry name" value="Nucleotide-diphossugar_trans"/>
</dbReference>
<keyword evidence="3" id="KW-0479">Metal-binding</keyword>
<dbReference type="AlphaFoldDB" id="H8KW19"/>
<dbReference type="Proteomes" id="UP000007590">
    <property type="component" value="Chromosome"/>
</dbReference>
<protein>
    <submittedName>
        <fullName evidence="9">Molybdopterin-guanine dinucleotide biosynthesis protein A</fullName>
    </submittedName>
</protein>
<dbReference type="InterPro" id="IPR013482">
    <property type="entry name" value="Molybde_CF_guanTrfase"/>
</dbReference>
<dbReference type="SUPFAM" id="SSF53448">
    <property type="entry name" value="Nucleotide-diphospho-sugar transferases"/>
    <property type="match status" value="1"/>
</dbReference>
<dbReference type="STRING" id="929556.Solca_1985"/>
<keyword evidence="6" id="KW-0342">GTP-binding</keyword>
<evidence type="ECO:0000256" key="7">
    <source>
        <dbReference type="ARBA" id="ARBA00023150"/>
    </source>
</evidence>
<dbReference type="HOGENOM" id="CLU_055597_2_2_10"/>
<dbReference type="GO" id="GO:0046872">
    <property type="term" value="F:metal ion binding"/>
    <property type="evidence" value="ECO:0007669"/>
    <property type="project" value="UniProtKB-KW"/>
</dbReference>
<dbReference type="RefSeq" id="WP_014680267.1">
    <property type="nucleotide sequence ID" value="NC_017770.1"/>
</dbReference>
<evidence type="ECO:0000256" key="2">
    <source>
        <dbReference type="ARBA" id="ARBA00022679"/>
    </source>
</evidence>
<dbReference type="KEGG" id="scn:Solca_1985"/>
<keyword evidence="5" id="KW-0460">Magnesium</keyword>
<dbReference type="Gene3D" id="3.90.550.10">
    <property type="entry name" value="Spore Coat Polysaccharide Biosynthesis Protein SpsA, Chain A"/>
    <property type="match status" value="1"/>
</dbReference>
<evidence type="ECO:0000256" key="3">
    <source>
        <dbReference type="ARBA" id="ARBA00022723"/>
    </source>
</evidence>
<gene>
    <name evidence="9" type="ordered locus">Solca_1985</name>
</gene>
<name>H8KW19_SOLCM</name>
<evidence type="ECO:0000259" key="8">
    <source>
        <dbReference type="Pfam" id="PF12804"/>
    </source>
</evidence>
<organism evidence="9 10">
    <name type="scientific">Solitalea canadensis (strain ATCC 29591 / DSM 3403 / JCM 21819 / LMG 8368 / NBRC 15130 / NCIMB 12057 / USAM 9D)</name>
    <name type="common">Flexibacter canadensis</name>
    <dbReference type="NCBI Taxonomy" id="929556"/>
    <lineage>
        <taxon>Bacteria</taxon>
        <taxon>Pseudomonadati</taxon>
        <taxon>Bacteroidota</taxon>
        <taxon>Sphingobacteriia</taxon>
        <taxon>Sphingobacteriales</taxon>
        <taxon>Sphingobacteriaceae</taxon>
        <taxon>Solitalea</taxon>
    </lineage>
</organism>
<sequence>MISNENNAQLYALILCGGFSKRMQTDKFLIAYHNNVPQWLYLHNLLTPLVEHVFISCRNDQVSAFDQQYALIEDSIEGSSPSVGLLSAHKAHPEAAWLVIACDLPLLTDQSLQLLINERDPIKYATAFISPENDLPEPLIAIWEPKGLAVLRENFESGFNCPRKTLINNNIKLISNQLPHEQLNANTPEEMDYVLKNWKVNS</sequence>
<dbReference type="InterPro" id="IPR025877">
    <property type="entry name" value="MobA-like_NTP_Trfase"/>
</dbReference>
<dbReference type="EMBL" id="CP003349">
    <property type="protein sequence ID" value="AFD07040.1"/>
    <property type="molecule type" value="Genomic_DNA"/>
</dbReference>